<evidence type="ECO:0000256" key="2">
    <source>
        <dbReference type="ARBA" id="ARBA00023315"/>
    </source>
</evidence>
<dbReference type="RefSeq" id="WP_047845464.1">
    <property type="nucleotide sequence ID" value="NZ_AEJF01000041.1"/>
</dbReference>
<reference evidence="4 5" key="1">
    <citation type="journal article" date="2015" name="Genome Announc.">
        <title>Draft Genome Sequence of Burkholderia sp. Strain PML1(12), an Ectomycorrhizosphere-Inhabiting Bacterium with Effective Mineral-Weathering Ability.</title>
        <authorList>
            <person name="Uroz S."/>
            <person name="Oger P."/>
        </authorList>
    </citation>
    <scope>NUCLEOTIDE SEQUENCE [LARGE SCALE GENOMIC DNA]</scope>
    <source>
        <strain evidence="5">PML1(12)</strain>
    </source>
</reference>
<protein>
    <recommendedName>
        <fullName evidence="3">N-acetyltransferase domain-containing protein</fullName>
    </recommendedName>
</protein>
<gene>
    <name evidence="4" type="ORF">EOS_04860</name>
</gene>
<dbReference type="SUPFAM" id="SSF55729">
    <property type="entry name" value="Acyl-CoA N-acyltransferases (Nat)"/>
    <property type="match status" value="1"/>
</dbReference>
<evidence type="ECO:0000259" key="3">
    <source>
        <dbReference type="PROSITE" id="PS51186"/>
    </source>
</evidence>
<dbReference type="PATRIC" id="fig|908627.4.peg.1074"/>
<dbReference type="Pfam" id="PF00583">
    <property type="entry name" value="Acetyltransf_1"/>
    <property type="match status" value="1"/>
</dbReference>
<organism evidence="4 5">
    <name type="scientific">Caballeronia mineralivorans PML1(12)</name>
    <dbReference type="NCBI Taxonomy" id="908627"/>
    <lineage>
        <taxon>Bacteria</taxon>
        <taxon>Pseudomonadati</taxon>
        <taxon>Pseudomonadota</taxon>
        <taxon>Betaproteobacteria</taxon>
        <taxon>Burkholderiales</taxon>
        <taxon>Burkholderiaceae</taxon>
        <taxon>Caballeronia</taxon>
    </lineage>
</organism>
<name>A0A0J1D3Q7_9BURK</name>
<keyword evidence="5" id="KW-1185">Reference proteome</keyword>
<evidence type="ECO:0000313" key="4">
    <source>
        <dbReference type="EMBL" id="KLU27335.1"/>
    </source>
</evidence>
<proteinExistence type="predicted"/>
<dbReference type="OrthoDB" id="1821130at2"/>
<feature type="domain" description="N-acetyltransferase" evidence="3">
    <location>
        <begin position="3"/>
        <end position="140"/>
    </location>
</feature>
<sequence>MGVEIREMVLADYEAVVALWRSTPGVDIRPVTDSQDGIERLLARNPGLSVVAFDDGNLAGCALASHDGRRGFLQHVVVAPALRGQGLARAMIDRCLEGLREHQLGWVHLDVVVDNEAGMAFWQKAGWQPVDTLTRLSRAL</sequence>
<accession>A0A0J1D3Q7</accession>
<dbReference type="CDD" id="cd04301">
    <property type="entry name" value="NAT_SF"/>
    <property type="match status" value="1"/>
</dbReference>
<dbReference type="InterPro" id="IPR016181">
    <property type="entry name" value="Acyl_CoA_acyltransferase"/>
</dbReference>
<dbReference type="EMBL" id="AEJF01000041">
    <property type="protein sequence ID" value="KLU27335.1"/>
    <property type="molecule type" value="Genomic_DNA"/>
</dbReference>
<dbReference type="Gene3D" id="3.40.630.30">
    <property type="match status" value="1"/>
</dbReference>
<dbReference type="InterPro" id="IPR000182">
    <property type="entry name" value="GNAT_dom"/>
</dbReference>
<keyword evidence="1" id="KW-0808">Transferase</keyword>
<dbReference type="GO" id="GO:0016747">
    <property type="term" value="F:acyltransferase activity, transferring groups other than amino-acyl groups"/>
    <property type="evidence" value="ECO:0007669"/>
    <property type="project" value="InterPro"/>
</dbReference>
<evidence type="ECO:0000313" key="5">
    <source>
        <dbReference type="Proteomes" id="UP000035963"/>
    </source>
</evidence>
<dbReference type="InterPro" id="IPR050832">
    <property type="entry name" value="Bact_Acetyltransf"/>
</dbReference>
<dbReference type="PANTHER" id="PTHR43877">
    <property type="entry name" value="AMINOALKYLPHOSPHONATE N-ACETYLTRANSFERASE-RELATED-RELATED"/>
    <property type="match status" value="1"/>
</dbReference>
<comment type="caution">
    <text evidence="4">The sequence shown here is derived from an EMBL/GenBank/DDBJ whole genome shotgun (WGS) entry which is preliminary data.</text>
</comment>
<dbReference type="PROSITE" id="PS51186">
    <property type="entry name" value="GNAT"/>
    <property type="match status" value="1"/>
</dbReference>
<dbReference type="AlphaFoldDB" id="A0A0J1D3Q7"/>
<evidence type="ECO:0000256" key="1">
    <source>
        <dbReference type="ARBA" id="ARBA00022679"/>
    </source>
</evidence>
<dbReference type="Proteomes" id="UP000035963">
    <property type="component" value="Unassembled WGS sequence"/>
</dbReference>
<keyword evidence="2" id="KW-0012">Acyltransferase</keyword>